<dbReference type="Pfam" id="PF17846">
    <property type="entry name" value="XRN_M"/>
    <property type="match status" value="2"/>
</dbReference>
<evidence type="ECO:0000259" key="10">
    <source>
        <dbReference type="Pfam" id="PF03159"/>
    </source>
</evidence>
<dbReference type="PANTHER" id="PTHR12341">
    <property type="entry name" value="5'-&gt;3' EXORIBONUCLEASE"/>
    <property type="match status" value="1"/>
</dbReference>
<comment type="function">
    <text evidence="8">Possesses 5'-&gt;3' exoribonuclease activity. Acts as an endogenous post-transcriptional gene silencing (PTGS) suppressor.</text>
</comment>
<feature type="domain" description="Xrn1 helical" evidence="11">
    <location>
        <begin position="286"/>
        <end position="396"/>
    </location>
</feature>
<evidence type="ECO:0000256" key="6">
    <source>
        <dbReference type="ARBA" id="ARBA00022839"/>
    </source>
</evidence>
<feature type="region of interest" description="Disordered" evidence="9">
    <location>
        <begin position="879"/>
        <end position="912"/>
    </location>
</feature>
<evidence type="ECO:0000256" key="2">
    <source>
        <dbReference type="ARBA" id="ARBA00006994"/>
    </source>
</evidence>
<feature type="compositionally biased region" description="Acidic residues" evidence="9">
    <location>
        <begin position="487"/>
        <end position="498"/>
    </location>
</feature>
<dbReference type="RefSeq" id="XP_011396981.1">
    <property type="nucleotide sequence ID" value="XM_011398679.1"/>
</dbReference>
<dbReference type="KEGG" id="apro:F751_1360"/>
<dbReference type="EMBL" id="KL662105">
    <property type="protein sequence ID" value="KFM24095.1"/>
    <property type="molecule type" value="Genomic_DNA"/>
</dbReference>
<dbReference type="eggNOG" id="KOG2044">
    <property type="taxonomic scope" value="Eukaryota"/>
</dbReference>
<dbReference type="Gene3D" id="3.40.50.12390">
    <property type="match status" value="2"/>
</dbReference>
<dbReference type="InterPro" id="IPR027073">
    <property type="entry name" value="5_3_exoribonuclease"/>
</dbReference>
<feature type="compositionally biased region" description="Gly residues" evidence="9">
    <location>
        <begin position="501"/>
        <end position="510"/>
    </location>
</feature>
<keyword evidence="4 8" id="KW-0540">Nuclease</keyword>
<dbReference type="Proteomes" id="UP000028924">
    <property type="component" value="Unassembled WGS sequence"/>
</dbReference>
<dbReference type="GO" id="GO:0004534">
    <property type="term" value="F:5'-3' RNA exonuclease activity"/>
    <property type="evidence" value="ECO:0007669"/>
    <property type="project" value="UniProtKB-UniRule"/>
</dbReference>
<proteinExistence type="inferred from homology"/>
<dbReference type="OrthoDB" id="372487at2759"/>
<evidence type="ECO:0000256" key="1">
    <source>
        <dbReference type="ARBA" id="ARBA00004123"/>
    </source>
</evidence>
<feature type="domain" description="Xrn1 helical" evidence="11">
    <location>
        <begin position="601"/>
        <end position="884"/>
    </location>
</feature>
<feature type="region of interest" description="Disordered" evidence="9">
    <location>
        <begin position="426"/>
        <end position="603"/>
    </location>
</feature>
<gene>
    <name evidence="12" type="ORF">F751_1360</name>
</gene>
<dbReference type="GO" id="GO:0003723">
    <property type="term" value="F:RNA binding"/>
    <property type="evidence" value="ECO:0007669"/>
    <property type="project" value="TreeGrafter"/>
</dbReference>
<feature type="compositionally biased region" description="Basic and acidic residues" evidence="9">
    <location>
        <begin position="547"/>
        <end position="564"/>
    </location>
</feature>
<feature type="region of interest" description="Disordered" evidence="9">
    <location>
        <begin position="372"/>
        <end position="393"/>
    </location>
</feature>
<evidence type="ECO:0000256" key="7">
    <source>
        <dbReference type="ARBA" id="ARBA00023242"/>
    </source>
</evidence>
<accession>A0A087SEE1</accession>
<feature type="compositionally biased region" description="Basic residues" evidence="9">
    <location>
        <begin position="372"/>
        <end position="385"/>
    </location>
</feature>
<dbReference type="InterPro" id="IPR004859">
    <property type="entry name" value="Xrn1_N"/>
</dbReference>
<dbReference type="Pfam" id="PF03159">
    <property type="entry name" value="XRN_N"/>
    <property type="match status" value="1"/>
</dbReference>
<keyword evidence="5 8" id="KW-0378">Hydrolase</keyword>
<evidence type="ECO:0000256" key="9">
    <source>
        <dbReference type="SAM" id="MobiDB-lite"/>
    </source>
</evidence>
<keyword evidence="13" id="KW-1185">Reference proteome</keyword>
<dbReference type="CDD" id="cd18673">
    <property type="entry name" value="PIN_XRN1-2-like"/>
    <property type="match status" value="1"/>
</dbReference>
<feature type="compositionally biased region" description="Low complexity" evidence="9">
    <location>
        <begin position="443"/>
        <end position="471"/>
    </location>
</feature>
<feature type="domain" description="Xrn1 N-terminal" evidence="10">
    <location>
        <begin position="1"/>
        <end position="253"/>
    </location>
</feature>
<evidence type="ECO:0000313" key="12">
    <source>
        <dbReference type="EMBL" id="KFM24095.1"/>
    </source>
</evidence>
<feature type="compositionally biased region" description="Basic and acidic residues" evidence="9">
    <location>
        <begin position="514"/>
        <end position="536"/>
    </location>
</feature>
<keyword evidence="3 8" id="KW-0507">mRNA processing</keyword>
<dbReference type="GO" id="GO:0005634">
    <property type="term" value="C:nucleus"/>
    <property type="evidence" value="ECO:0007669"/>
    <property type="project" value="UniProtKB-SubCell"/>
</dbReference>
<evidence type="ECO:0000256" key="5">
    <source>
        <dbReference type="ARBA" id="ARBA00022801"/>
    </source>
</evidence>
<dbReference type="Gene3D" id="1.25.40.1050">
    <property type="match status" value="1"/>
</dbReference>
<dbReference type="STRING" id="3075.A0A087SEE1"/>
<evidence type="ECO:0000313" key="13">
    <source>
        <dbReference type="Proteomes" id="UP000028924"/>
    </source>
</evidence>
<dbReference type="FunFam" id="1.25.40.1050:FF:000002">
    <property type="entry name" value="5'-3' exoribonuclease"/>
    <property type="match status" value="1"/>
</dbReference>
<protein>
    <recommendedName>
        <fullName evidence="8">5'-3' exoribonuclease</fullName>
        <ecNumber evidence="8">3.1.13.-</ecNumber>
    </recommendedName>
</protein>
<evidence type="ECO:0000256" key="8">
    <source>
        <dbReference type="PIRNR" id="PIRNR037239"/>
    </source>
</evidence>
<sequence length="912" mass="99441">MGVPAFYRWLSTRYPKVVKDCVEEEVQTIGDVEVPVDTSQPNPNGMEFDNLYLDMNGIIHPCFHPEDKPAPTTENEVFLAIFDYIDRIFAIIRPRKLLYMAIDGVAPRAKMNQQRSRRFRAAQDAEEKAREEEKLREEFAKQGINIPARDESSVFDSNTITPGTPFMHRLSVALQYYVHLRLNSDPGWRGVKVLLSDANAPGEGEHKVMTYIREQRATPGHDPTTRHCMYGLDADLIMLALATHEPRFVLLREREEAARKPFQFLLVSALREYLALDLGVPTPWPLDRERLYDDFVFMCFFVGNDFLPHMPTLEIREGAIELLLATYKQTLAATGHLVDGAHVFLDRVEAFIQEVGKAEDAIFQRRARMLNRQKERRKAEKHSKWGTRAPARSVADAAQAIAKELSSTSRLSAALRTPAAPFSLAPPATNGAAAAPPPDAKEAAGGPAASAQPASNKGAAAALRARIAGAGQKRERAPTGIPGLDPGGEEEGEPEAAVDDGQGGVGGDGETGAVDEKAVVTDVKEEEAGAGAKEEAGASPAAQQDAPDSKRAKLGDGEAQREGGAEIAPSGPDPAEFWGSLAGRTGVGMDSKRDTQGLAETADDDDELEAEETLNELVGDVAVKGRIRLGEEGWKWRYYEDKFGVKSDEELAAVTRSLVSAFVEGLCWVMRYYYDGVASWTWYYPHHYAPFASDMVDLAGLEVAFDLGEPFKPFDQLMGVLPAASAPALPAPFRPLFTAADSPILDFYPRDFKVDMNGKRFAWQGVALLPFIDEARLLASTRPLEGALTPEEAFRNSRRLEQVYVAGAHPLAPELLSQGMGGEVLAPGGEACPAVLPAPFGLGPDVSPNAVVCAAYRLPPHAKHVCALLPGAVEEEPIVTAEDLQADKPLPPPQAPAPYDRNNPYSALQRRR</sequence>
<keyword evidence="6 8" id="KW-0269">Exonuclease</keyword>
<dbReference type="InterPro" id="IPR017151">
    <property type="entry name" value="Xrn2/3/4"/>
</dbReference>
<evidence type="ECO:0000259" key="11">
    <source>
        <dbReference type="Pfam" id="PF17846"/>
    </source>
</evidence>
<dbReference type="InterPro" id="IPR041412">
    <property type="entry name" value="Xrn1_helical"/>
</dbReference>
<dbReference type="AlphaFoldDB" id="A0A087SEE1"/>
<dbReference type="PANTHER" id="PTHR12341:SF41">
    <property type="entry name" value="5'-3' EXORIBONUCLEASE 2"/>
    <property type="match status" value="1"/>
</dbReference>
<dbReference type="GO" id="GO:0006397">
    <property type="term" value="P:mRNA processing"/>
    <property type="evidence" value="ECO:0007669"/>
    <property type="project" value="UniProtKB-UniRule"/>
</dbReference>
<organism evidence="12 13">
    <name type="scientific">Auxenochlorella protothecoides</name>
    <name type="common">Green microalga</name>
    <name type="synonym">Chlorella protothecoides</name>
    <dbReference type="NCBI Taxonomy" id="3075"/>
    <lineage>
        <taxon>Eukaryota</taxon>
        <taxon>Viridiplantae</taxon>
        <taxon>Chlorophyta</taxon>
        <taxon>core chlorophytes</taxon>
        <taxon>Trebouxiophyceae</taxon>
        <taxon>Chlorellales</taxon>
        <taxon>Chlorellaceae</taxon>
        <taxon>Auxenochlorella</taxon>
    </lineage>
</organism>
<evidence type="ECO:0000256" key="3">
    <source>
        <dbReference type="ARBA" id="ARBA00022664"/>
    </source>
</evidence>
<keyword evidence="7" id="KW-0539">Nucleus</keyword>
<comment type="similarity">
    <text evidence="2 8">Belongs to the 5'-3' exonuclease family. XRN2/RAT1 subfamily.</text>
</comment>
<dbReference type="GO" id="GO:0000956">
    <property type="term" value="P:nuclear-transcribed mRNA catabolic process"/>
    <property type="evidence" value="ECO:0007669"/>
    <property type="project" value="TreeGrafter"/>
</dbReference>
<dbReference type="EC" id="3.1.13.-" evidence="8"/>
<dbReference type="GeneID" id="23612751"/>
<dbReference type="FunFam" id="3.40.50.12390:FF:000003">
    <property type="entry name" value="5'-3' exoribonuclease"/>
    <property type="match status" value="1"/>
</dbReference>
<comment type="subcellular location">
    <subcellularLocation>
        <location evidence="1">Nucleus</location>
    </subcellularLocation>
</comment>
<evidence type="ECO:0000256" key="4">
    <source>
        <dbReference type="ARBA" id="ARBA00022722"/>
    </source>
</evidence>
<reference evidence="12 13" key="1">
    <citation type="journal article" date="2014" name="BMC Genomics">
        <title>Oil accumulation mechanisms of the oleaginous microalga Chlorella protothecoides revealed through its genome, transcriptomes, and proteomes.</title>
        <authorList>
            <person name="Gao C."/>
            <person name="Wang Y."/>
            <person name="Shen Y."/>
            <person name="Yan D."/>
            <person name="He X."/>
            <person name="Dai J."/>
            <person name="Wu Q."/>
        </authorList>
    </citation>
    <scope>NUCLEOTIDE SEQUENCE [LARGE SCALE GENOMIC DNA]</scope>
    <source>
        <strain evidence="12 13">0710</strain>
    </source>
</reference>
<dbReference type="PIRSF" id="PIRSF037239">
    <property type="entry name" value="Exonuclease_Xrn2"/>
    <property type="match status" value="1"/>
</dbReference>
<name>A0A087SEE1_AUXPR</name>